<dbReference type="GO" id="GO:0003677">
    <property type="term" value="F:DNA binding"/>
    <property type="evidence" value="ECO:0007669"/>
    <property type="project" value="UniProtKB-KW"/>
</dbReference>
<dbReference type="InterPro" id="IPR009061">
    <property type="entry name" value="DNA-bd_dom_put_sf"/>
</dbReference>
<dbReference type="SUPFAM" id="SSF46955">
    <property type="entry name" value="Putative DNA-binding domain"/>
    <property type="match status" value="1"/>
</dbReference>
<protein>
    <submittedName>
        <fullName evidence="4">Excisionase</fullName>
    </submittedName>
</protein>
<sequence>MAKFVTLTAWAEMYYDNPPAVVTLRRWARDGNIYPPPQLHGREYRVDPEAFYIKPNKAGVSLEHHHPNGRTGKRSALLEQLIDESKKLRC</sequence>
<dbReference type="KEGG" id="cnt:JT31_21690"/>
<dbReference type="Gene3D" id="1.10.1660.20">
    <property type="match status" value="1"/>
</dbReference>
<keyword evidence="5" id="KW-1185">Reference proteome</keyword>
<evidence type="ECO:0000313" key="5">
    <source>
        <dbReference type="Proteomes" id="UP000029481"/>
    </source>
</evidence>
<dbReference type="Pfam" id="PF07825">
    <property type="entry name" value="Exc"/>
    <property type="match status" value="1"/>
</dbReference>
<accession>A0A089Q484</accession>
<dbReference type="InterPro" id="IPR038137">
    <property type="entry name" value="Excisionase-like_sf"/>
</dbReference>
<dbReference type="RefSeq" id="WP_038483436.1">
    <property type="nucleotide sequence ID" value="NZ_CP009451.1"/>
</dbReference>
<reference evidence="4 5" key="1">
    <citation type="submission" date="2014-09" db="EMBL/GenBank/DDBJ databases">
        <title>Cedecea neteri SSMD04 Genome Sequencing.</title>
        <authorList>
            <person name="Tan J.-Y."/>
        </authorList>
    </citation>
    <scope>NUCLEOTIDE SEQUENCE [LARGE SCALE GENOMIC DNA]</scope>
    <source>
        <strain evidence="4 5">SSMD04</strain>
    </source>
</reference>
<dbReference type="GO" id="GO:0006310">
    <property type="term" value="P:DNA recombination"/>
    <property type="evidence" value="ECO:0007669"/>
    <property type="project" value="UniProtKB-KW"/>
</dbReference>
<dbReference type="Proteomes" id="UP000029481">
    <property type="component" value="Chromosome"/>
</dbReference>
<evidence type="ECO:0000313" key="4">
    <source>
        <dbReference type="EMBL" id="AIR07133.1"/>
    </source>
</evidence>
<organism evidence="4 5">
    <name type="scientific">Cedecea neteri</name>
    <dbReference type="NCBI Taxonomy" id="158822"/>
    <lineage>
        <taxon>Bacteria</taxon>
        <taxon>Pseudomonadati</taxon>
        <taxon>Pseudomonadota</taxon>
        <taxon>Gammaproteobacteria</taxon>
        <taxon>Enterobacterales</taxon>
        <taxon>Enterobacteriaceae</taxon>
        <taxon>Cedecea</taxon>
    </lineage>
</organism>
<dbReference type="AlphaFoldDB" id="A0A089Q484"/>
<evidence type="ECO:0000256" key="1">
    <source>
        <dbReference type="ARBA" id="ARBA00023125"/>
    </source>
</evidence>
<dbReference type="InterPro" id="IPR012884">
    <property type="entry name" value="Excisionase-like"/>
</dbReference>
<dbReference type="EMBL" id="CP009451">
    <property type="protein sequence ID" value="AIR07133.1"/>
    <property type="molecule type" value="Genomic_DNA"/>
</dbReference>
<evidence type="ECO:0000259" key="3">
    <source>
        <dbReference type="Pfam" id="PF07825"/>
    </source>
</evidence>
<evidence type="ECO:0000256" key="2">
    <source>
        <dbReference type="ARBA" id="ARBA00023172"/>
    </source>
</evidence>
<gene>
    <name evidence="4" type="ORF">JT31_21690</name>
</gene>
<name>A0A089Q484_9ENTR</name>
<feature type="domain" description="Excisionase-like" evidence="3">
    <location>
        <begin position="5"/>
        <end position="57"/>
    </location>
</feature>
<keyword evidence="1" id="KW-0238">DNA-binding</keyword>
<proteinExistence type="predicted"/>
<keyword evidence="2" id="KW-0233">DNA recombination</keyword>